<sequence length="120" mass="13253">MGSTASAGKKEDDYFNVDVREGSNESFQVSLPKFKCTAAFLAREIMTGREKVDEKAEKLDGNSLKIVMWLNLGGDAKAKPVRSEVHLSDFHQSQLPAKVVMKTKDRAKARFFSLTDASAP</sequence>
<protein>
    <submittedName>
        <fullName evidence="1">Uncharacterized protein</fullName>
    </submittedName>
</protein>
<dbReference type="EMBL" id="VLTM01000052">
    <property type="protein sequence ID" value="KAA0159560.1"/>
    <property type="molecule type" value="Genomic_DNA"/>
</dbReference>
<dbReference type="AlphaFoldDB" id="A0A5A8D5N2"/>
<evidence type="ECO:0000313" key="3">
    <source>
        <dbReference type="Proteomes" id="UP000324907"/>
    </source>
</evidence>
<evidence type="ECO:0000313" key="4">
    <source>
        <dbReference type="Proteomes" id="UP000325113"/>
    </source>
</evidence>
<organism evidence="1 4">
    <name type="scientific">Cafeteria roenbergensis</name>
    <name type="common">Marine flagellate</name>
    <dbReference type="NCBI Taxonomy" id="33653"/>
    <lineage>
        <taxon>Eukaryota</taxon>
        <taxon>Sar</taxon>
        <taxon>Stramenopiles</taxon>
        <taxon>Bigyra</taxon>
        <taxon>Opalozoa</taxon>
        <taxon>Bicosoecida</taxon>
        <taxon>Cafeteriaceae</taxon>
        <taxon>Cafeteria</taxon>
    </lineage>
</organism>
<accession>A0A5A8D5N2</accession>
<reference evidence="3 4" key="1">
    <citation type="submission" date="2019-07" db="EMBL/GenBank/DDBJ databases">
        <title>Genomes of Cafeteria roenbergensis.</title>
        <authorList>
            <person name="Fischer M.G."/>
            <person name="Hackl T."/>
            <person name="Roman M."/>
        </authorList>
    </citation>
    <scope>NUCLEOTIDE SEQUENCE [LARGE SCALE GENOMIC DNA]</scope>
    <source>
        <strain evidence="1 4">Cflag</strain>
        <strain evidence="2 3">RCC970-E3</strain>
    </source>
</reference>
<comment type="caution">
    <text evidence="1">The sequence shown here is derived from an EMBL/GenBank/DDBJ whole genome shotgun (WGS) entry which is preliminary data.</text>
</comment>
<name>A0A5A8D5N2_CAFRO</name>
<evidence type="ECO:0000313" key="1">
    <source>
        <dbReference type="EMBL" id="KAA0159560.1"/>
    </source>
</evidence>
<dbReference type="Proteomes" id="UP000325113">
    <property type="component" value="Unassembled WGS sequence"/>
</dbReference>
<dbReference type="EMBL" id="VLTL01000122">
    <property type="protein sequence ID" value="KAA0159764.1"/>
    <property type="molecule type" value="Genomic_DNA"/>
</dbReference>
<gene>
    <name evidence="2" type="ORF">FNF28_05727</name>
    <name evidence="1" type="ORF">FNF31_04799</name>
</gene>
<evidence type="ECO:0000313" key="2">
    <source>
        <dbReference type="EMBL" id="KAA0159764.1"/>
    </source>
</evidence>
<dbReference type="Proteomes" id="UP000324907">
    <property type="component" value="Unassembled WGS sequence"/>
</dbReference>
<proteinExistence type="predicted"/>